<feature type="compositionally biased region" description="Acidic residues" evidence="14">
    <location>
        <begin position="73"/>
        <end position="86"/>
    </location>
</feature>
<dbReference type="InterPro" id="IPR056302">
    <property type="entry name" value="CHD1-2/Hrp3_HTH"/>
</dbReference>
<keyword evidence="12" id="KW-0539">Nucleus</keyword>
<dbReference type="SUPFAM" id="SSF52540">
    <property type="entry name" value="P-loop containing nucleoside triphosphate hydrolases"/>
    <property type="match status" value="2"/>
</dbReference>
<evidence type="ECO:0000313" key="18">
    <source>
        <dbReference type="EMBL" id="KAJ3257901.1"/>
    </source>
</evidence>
<dbReference type="Gene3D" id="1.10.10.60">
    <property type="entry name" value="Homeodomain-like"/>
    <property type="match status" value="1"/>
</dbReference>
<dbReference type="InterPro" id="IPR023779">
    <property type="entry name" value="Chromodomain_CS"/>
</dbReference>
<dbReference type="PANTHER" id="PTHR45623:SF14">
    <property type="entry name" value="CHROMODOMAIN-HELICASE-DNA-BINDING PROTEIN 1"/>
    <property type="match status" value="1"/>
</dbReference>
<feature type="compositionally biased region" description="Basic and acidic residues" evidence="14">
    <location>
        <begin position="1318"/>
        <end position="1331"/>
    </location>
</feature>
<dbReference type="PROSITE" id="PS51192">
    <property type="entry name" value="HELICASE_ATP_BIND_1"/>
    <property type="match status" value="1"/>
</dbReference>
<dbReference type="Pfam" id="PF23588">
    <property type="entry name" value="HTH_CHD1_Hrp3"/>
    <property type="match status" value="1"/>
</dbReference>
<feature type="domain" description="Chromo" evidence="15">
    <location>
        <begin position="193"/>
        <end position="255"/>
    </location>
</feature>
<evidence type="ECO:0000256" key="2">
    <source>
        <dbReference type="ARBA" id="ARBA00009220"/>
    </source>
</evidence>
<dbReference type="InterPro" id="IPR000330">
    <property type="entry name" value="SNF2_N"/>
</dbReference>
<proteinExistence type="inferred from homology"/>
<evidence type="ECO:0000259" key="15">
    <source>
        <dbReference type="PROSITE" id="PS50013"/>
    </source>
</evidence>
<evidence type="ECO:0000259" key="17">
    <source>
        <dbReference type="PROSITE" id="PS51194"/>
    </source>
</evidence>
<dbReference type="GO" id="GO:0005524">
    <property type="term" value="F:ATP binding"/>
    <property type="evidence" value="ECO:0007669"/>
    <property type="project" value="UniProtKB-KW"/>
</dbReference>
<evidence type="ECO:0000256" key="4">
    <source>
        <dbReference type="ARBA" id="ARBA00022741"/>
    </source>
</evidence>
<feature type="compositionally biased region" description="Basic residues" evidence="14">
    <location>
        <begin position="973"/>
        <end position="983"/>
    </location>
</feature>
<dbReference type="InterPro" id="IPR016197">
    <property type="entry name" value="Chromo-like_dom_sf"/>
</dbReference>
<feature type="domain" description="Helicase C-terminal" evidence="17">
    <location>
        <begin position="691"/>
        <end position="874"/>
    </location>
</feature>
<evidence type="ECO:0000256" key="9">
    <source>
        <dbReference type="ARBA" id="ARBA00023015"/>
    </source>
</evidence>
<dbReference type="GO" id="GO:0042393">
    <property type="term" value="F:histone binding"/>
    <property type="evidence" value="ECO:0007669"/>
    <property type="project" value="TreeGrafter"/>
</dbReference>
<evidence type="ECO:0000313" key="19">
    <source>
        <dbReference type="Proteomes" id="UP001210925"/>
    </source>
</evidence>
<dbReference type="PROSITE" id="PS00598">
    <property type="entry name" value="CHROMO_1"/>
    <property type="match status" value="1"/>
</dbReference>
<evidence type="ECO:0000256" key="5">
    <source>
        <dbReference type="ARBA" id="ARBA00022801"/>
    </source>
</evidence>
<organism evidence="18 19">
    <name type="scientific">Boothiomyces macroporosus</name>
    <dbReference type="NCBI Taxonomy" id="261099"/>
    <lineage>
        <taxon>Eukaryota</taxon>
        <taxon>Fungi</taxon>
        <taxon>Fungi incertae sedis</taxon>
        <taxon>Chytridiomycota</taxon>
        <taxon>Chytridiomycota incertae sedis</taxon>
        <taxon>Chytridiomycetes</taxon>
        <taxon>Rhizophydiales</taxon>
        <taxon>Terramycetaceae</taxon>
        <taxon>Boothiomyces</taxon>
    </lineage>
</organism>
<dbReference type="Gene3D" id="6.10.140.1440">
    <property type="match status" value="1"/>
</dbReference>
<evidence type="ECO:0000256" key="11">
    <source>
        <dbReference type="ARBA" id="ARBA00023163"/>
    </source>
</evidence>
<keyword evidence="13" id="KW-0175">Coiled coil</keyword>
<dbReference type="PANTHER" id="PTHR45623">
    <property type="entry name" value="CHROMODOMAIN-HELICASE-DNA-BINDING PROTEIN 3-RELATED-RELATED"/>
    <property type="match status" value="1"/>
</dbReference>
<feature type="compositionally biased region" description="Acidic residues" evidence="14">
    <location>
        <begin position="1"/>
        <end position="18"/>
    </location>
</feature>
<reference evidence="18" key="1">
    <citation type="submission" date="2020-05" db="EMBL/GenBank/DDBJ databases">
        <title>Phylogenomic resolution of chytrid fungi.</title>
        <authorList>
            <person name="Stajich J.E."/>
            <person name="Amses K."/>
            <person name="Simmons R."/>
            <person name="Seto K."/>
            <person name="Myers J."/>
            <person name="Bonds A."/>
            <person name="Quandt C.A."/>
            <person name="Barry K."/>
            <person name="Liu P."/>
            <person name="Grigoriev I."/>
            <person name="Longcore J.E."/>
            <person name="James T.Y."/>
        </authorList>
    </citation>
    <scope>NUCLEOTIDE SEQUENCE</scope>
    <source>
        <strain evidence="18">PLAUS21</strain>
    </source>
</reference>
<keyword evidence="19" id="KW-1185">Reference proteome</keyword>
<protein>
    <submittedName>
        <fullName evidence="18">Uncharacterized protein</fullName>
    </submittedName>
</protein>
<feature type="domain" description="Helicase ATP-binding" evidence="16">
    <location>
        <begin position="388"/>
        <end position="561"/>
    </location>
</feature>
<evidence type="ECO:0000256" key="14">
    <source>
        <dbReference type="SAM" id="MobiDB-lite"/>
    </source>
</evidence>
<feature type="compositionally biased region" description="Basic residues" evidence="14">
    <location>
        <begin position="122"/>
        <end position="131"/>
    </location>
</feature>
<dbReference type="InterPro" id="IPR023780">
    <property type="entry name" value="Chromo_domain"/>
</dbReference>
<evidence type="ECO:0000256" key="3">
    <source>
        <dbReference type="ARBA" id="ARBA00022737"/>
    </source>
</evidence>
<dbReference type="GO" id="GO:0140658">
    <property type="term" value="F:ATP-dependent chromatin remodeler activity"/>
    <property type="evidence" value="ECO:0007669"/>
    <property type="project" value="TreeGrafter"/>
</dbReference>
<evidence type="ECO:0000256" key="13">
    <source>
        <dbReference type="SAM" id="Coils"/>
    </source>
</evidence>
<dbReference type="GO" id="GO:0004386">
    <property type="term" value="F:helicase activity"/>
    <property type="evidence" value="ECO:0007669"/>
    <property type="project" value="UniProtKB-KW"/>
</dbReference>
<dbReference type="GO" id="GO:0000785">
    <property type="term" value="C:chromatin"/>
    <property type="evidence" value="ECO:0007669"/>
    <property type="project" value="TreeGrafter"/>
</dbReference>
<feature type="coiled-coil region" evidence="13">
    <location>
        <begin position="575"/>
        <end position="602"/>
    </location>
</feature>
<keyword evidence="5" id="KW-0378">Hydrolase</keyword>
<feature type="compositionally biased region" description="Basic and acidic residues" evidence="14">
    <location>
        <begin position="1339"/>
        <end position="1358"/>
    </location>
</feature>
<keyword evidence="4" id="KW-0547">Nucleotide-binding</keyword>
<dbReference type="InterPro" id="IPR000953">
    <property type="entry name" value="Chromo/chromo_shadow_dom"/>
</dbReference>
<dbReference type="Pfam" id="PF00176">
    <property type="entry name" value="SNF2-rel_dom"/>
    <property type="match status" value="1"/>
</dbReference>
<evidence type="ECO:0000256" key="10">
    <source>
        <dbReference type="ARBA" id="ARBA00023125"/>
    </source>
</evidence>
<dbReference type="PROSITE" id="PS51194">
    <property type="entry name" value="HELICASE_CTER"/>
    <property type="match status" value="1"/>
</dbReference>
<dbReference type="GO" id="GO:0005634">
    <property type="term" value="C:nucleus"/>
    <property type="evidence" value="ECO:0007669"/>
    <property type="project" value="UniProtKB-SubCell"/>
</dbReference>
<dbReference type="Gene3D" id="3.40.50.10810">
    <property type="entry name" value="Tandem AAA-ATPase domain"/>
    <property type="match status" value="1"/>
</dbReference>
<feature type="compositionally biased region" description="Acidic residues" evidence="14">
    <location>
        <begin position="104"/>
        <end position="118"/>
    </location>
</feature>
<feature type="compositionally biased region" description="Basic and acidic residues" evidence="14">
    <location>
        <begin position="984"/>
        <end position="994"/>
    </location>
</feature>
<feature type="region of interest" description="Disordered" evidence="14">
    <location>
        <begin position="1183"/>
        <end position="1215"/>
    </location>
</feature>
<dbReference type="Proteomes" id="UP001210925">
    <property type="component" value="Unassembled WGS sequence"/>
</dbReference>
<sequence>MVEMDIESDNIFESDDSNENYQSASDESEEISLPRTKRISKNQLDPLDEAKMNPELYGLRRSGRSKSSISERDENEYNDEESDNSDSDGSFTMPNRKGKREYAEEYESDGASDSDFDDSTAKKKSRMRKKAAKESFQHEQIRFSSRGNVVKYYDNENYLDDELGSMSESEEEKKRKKAKEAATLDYDAAADGKVIEGVFDRRRTEDGSTEYLVKWKGSSHRKDTWHLKNELKPYKGYKKLENYIRKLKNEELIRNDPHTTEFELATLDDQIEVERSHLEDYKIIERVVATREVEPGYCGNEEGGTEYLCKWTGLQYSEATWEPIDSLTNEDQVEIDAFLDRNNSQKLPHRNSSLKNRPEYKPFQKQPEYLNVGGELRDYQLLGVNWMAHLWHKNQNGILADEMGLGKTVQTIGFLSYLFHQQNINGPFLVVVPLSTIAAWQKEFKQWSPDMNVICYQGDSAARQIIRDYEFYLPNQGGEPKVRFNALLTTFELVLKDKDAIGRIKWAYLAVDEAHRLKNSESQLHEALKDFSTANRLLITGTPLQNTVKELVALIQFLMPDKFQEFEDFEINVGDEDQEEKIKDLQKKLEDLMLRRLKKDVEKSLPSKTERILRVELSPMQLEYYKAVFTKNFDLLSKGGKNQNLSLQNIAMELKKASNHPYLFHGAEESAGQSRQDQLKGIIVNSGKMVLLDKLLTRLKEDGHRILIFSQMVRMLDILTDYMNYRGYQIQRLDGSTSSEARKRSMEHFNAPNSTDFAFLLSTRAGGLGLNLATADTVILFDSDWNPQNGQKKAVNVYRFISKDSIEEDIIDRAKRKMVLEYSIISTMDTSGTGIMQKGSRQSNANLDKISSEELQTILKFGAQNLFKNESENAGEKDTTKLEEMNLDDILSRAEVHHGVEQSGTALGSAEFLTQFNVSDVAQMSWDDIIPEDLRPEQQELLDEIPDEFLPDTRKRKAPVNYTGADFTGDSSKRKRKTTKAPKKKGDSKSLSDKEQRSIVRSLFKYGDWKKRSEDILKDSDTEHKEIEIVESFIENVLEVCREAVKNQKPEPKTSGKPKVITANYEAVSAINAGQLLTRIADLQFLCIRMENQNLTSFRIPWSVKPVVNWSASWGTKDDAMLLVGIYKYGYGAWPQMQEDPALPFAKKFFLGTNDKNLPGAIHLQRRSDYLLKTLREEEEGKFSKERLDKVRQSRSRRESESRSRKEETKAKIEKESDYDSLDDSEVANCKKILHPVKKQMKALLKTPENMEKKKVALYIKDNLIVVGNFILKYLQDIQNEAERKTMEKHLWKTASYFWPNVISSKKYKGLFERVQDASNKESSQKSKKSENLSPSSKDPSRKGRDSTESSEGKGDTKKRSRSTEPQSPKRESKRTH</sequence>
<keyword evidence="11" id="KW-0804">Transcription</keyword>
<keyword evidence="10" id="KW-0238">DNA-binding</keyword>
<dbReference type="CDD" id="cd18659">
    <property type="entry name" value="CD2_tandem"/>
    <property type="match status" value="1"/>
</dbReference>
<keyword evidence="6" id="KW-0347">Helicase</keyword>
<dbReference type="InterPro" id="IPR001650">
    <property type="entry name" value="Helicase_C-like"/>
</dbReference>
<dbReference type="Gene3D" id="2.40.50.40">
    <property type="match status" value="2"/>
</dbReference>
<dbReference type="Gene3D" id="3.40.50.300">
    <property type="entry name" value="P-loop containing nucleotide triphosphate hydrolases"/>
    <property type="match status" value="1"/>
</dbReference>
<dbReference type="GO" id="GO:0003677">
    <property type="term" value="F:DNA binding"/>
    <property type="evidence" value="ECO:0007669"/>
    <property type="project" value="UniProtKB-KW"/>
</dbReference>
<dbReference type="GO" id="GO:0003682">
    <property type="term" value="F:chromatin binding"/>
    <property type="evidence" value="ECO:0007669"/>
    <property type="project" value="TreeGrafter"/>
</dbReference>
<keyword evidence="9" id="KW-0805">Transcription regulation</keyword>
<dbReference type="Pfam" id="PF00385">
    <property type="entry name" value="Chromo"/>
    <property type="match status" value="2"/>
</dbReference>
<dbReference type="GO" id="GO:0016887">
    <property type="term" value="F:ATP hydrolysis activity"/>
    <property type="evidence" value="ECO:0007669"/>
    <property type="project" value="TreeGrafter"/>
</dbReference>
<feature type="region of interest" description="Disordered" evidence="14">
    <location>
        <begin position="944"/>
        <end position="994"/>
    </location>
</feature>
<keyword evidence="8" id="KW-0156">Chromatin regulator</keyword>
<gene>
    <name evidence="18" type="ORF">HK103_004192</name>
</gene>
<evidence type="ECO:0000256" key="6">
    <source>
        <dbReference type="ARBA" id="ARBA00022806"/>
    </source>
</evidence>
<comment type="similarity">
    <text evidence="2">Belongs to the SNF2/RAD54 helicase family. SWR1 subfamily.</text>
</comment>
<evidence type="ECO:0000256" key="1">
    <source>
        <dbReference type="ARBA" id="ARBA00004123"/>
    </source>
</evidence>
<dbReference type="EMBL" id="JADGKB010000033">
    <property type="protein sequence ID" value="KAJ3257901.1"/>
    <property type="molecule type" value="Genomic_DNA"/>
</dbReference>
<dbReference type="InterPro" id="IPR038718">
    <property type="entry name" value="SNF2-like_sf"/>
</dbReference>
<evidence type="ECO:0000256" key="8">
    <source>
        <dbReference type="ARBA" id="ARBA00022853"/>
    </source>
</evidence>
<name>A0AAD5Y605_9FUNG</name>
<comment type="subcellular location">
    <subcellularLocation>
        <location evidence="1">Nucleus</location>
    </subcellularLocation>
</comment>
<accession>A0AAD5Y605</accession>
<dbReference type="Pfam" id="PF13907">
    <property type="entry name" value="CHD1-like_C"/>
    <property type="match status" value="1"/>
</dbReference>
<dbReference type="SUPFAM" id="SSF54160">
    <property type="entry name" value="Chromo domain-like"/>
    <property type="match status" value="2"/>
</dbReference>
<dbReference type="SMART" id="SM01176">
    <property type="entry name" value="DUF4208"/>
    <property type="match status" value="1"/>
</dbReference>
<feature type="domain" description="Chromo" evidence="15">
    <location>
        <begin position="282"/>
        <end position="350"/>
    </location>
</feature>
<evidence type="ECO:0000256" key="7">
    <source>
        <dbReference type="ARBA" id="ARBA00022840"/>
    </source>
</evidence>
<dbReference type="FunFam" id="3.40.50.10810:FF:000005">
    <property type="entry name" value="Photoperiod-independent early flowering 1"/>
    <property type="match status" value="1"/>
</dbReference>
<dbReference type="Pfam" id="PF00271">
    <property type="entry name" value="Helicase_C"/>
    <property type="match status" value="1"/>
</dbReference>
<dbReference type="PROSITE" id="PS50013">
    <property type="entry name" value="CHROMO_2"/>
    <property type="match status" value="2"/>
</dbReference>
<comment type="caution">
    <text evidence="18">The sequence shown here is derived from an EMBL/GenBank/DDBJ whole genome shotgun (WGS) entry which is preliminary data.</text>
</comment>
<dbReference type="SMART" id="SM00487">
    <property type="entry name" value="DEXDc"/>
    <property type="match status" value="1"/>
</dbReference>
<dbReference type="SMART" id="SM00298">
    <property type="entry name" value="CHROMO"/>
    <property type="match status" value="2"/>
</dbReference>
<dbReference type="InterPro" id="IPR049730">
    <property type="entry name" value="SNF2/RAD54-like_C"/>
</dbReference>
<feature type="region of interest" description="Disordered" evidence="14">
    <location>
        <begin position="1318"/>
        <end position="1377"/>
    </location>
</feature>
<keyword evidence="3" id="KW-0677">Repeat</keyword>
<dbReference type="InterPro" id="IPR027417">
    <property type="entry name" value="P-loop_NTPase"/>
</dbReference>
<feature type="region of interest" description="Disordered" evidence="14">
    <location>
        <begin position="1"/>
        <end position="139"/>
    </location>
</feature>
<dbReference type="CDD" id="cd18793">
    <property type="entry name" value="SF2_C_SNF"/>
    <property type="match status" value="1"/>
</dbReference>
<dbReference type="InterPro" id="IPR014001">
    <property type="entry name" value="Helicase_ATP-bd"/>
</dbReference>
<dbReference type="InterPro" id="IPR025260">
    <property type="entry name" value="CHD1-like_C"/>
</dbReference>
<evidence type="ECO:0000256" key="12">
    <source>
        <dbReference type="ARBA" id="ARBA00023242"/>
    </source>
</evidence>
<keyword evidence="7" id="KW-0067">ATP-binding</keyword>
<dbReference type="GO" id="GO:0034728">
    <property type="term" value="P:nucleosome organization"/>
    <property type="evidence" value="ECO:0007669"/>
    <property type="project" value="TreeGrafter"/>
</dbReference>
<evidence type="ECO:0000259" key="16">
    <source>
        <dbReference type="PROSITE" id="PS51192"/>
    </source>
</evidence>
<dbReference type="SMART" id="SM00490">
    <property type="entry name" value="HELICc"/>
    <property type="match status" value="1"/>
</dbReference>